<accession>A0A8H4US63</accession>
<gene>
    <name evidence="2" type="ORF">FZEAL_2053</name>
</gene>
<dbReference type="AlphaFoldDB" id="A0A8H4US63"/>
<comment type="caution">
    <text evidence="2">The sequence shown here is derived from an EMBL/GenBank/DDBJ whole genome shotgun (WGS) entry which is preliminary data.</text>
</comment>
<protein>
    <submittedName>
        <fullName evidence="2">Uncharacterized protein</fullName>
    </submittedName>
</protein>
<proteinExistence type="predicted"/>
<evidence type="ECO:0000313" key="2">
    <source>
        <dbReference type="EMBL" id="KAF4982267.1"/>
    </source>
</evidence>
<name>A0A8H4US63_9HYPO</name>
<dbReference type="EMBL" id="JABEYC010000129">
    <property type="protein sequence ID" value="KAF4982267.1"/>
    <property type="molecule type" value="Genomic_DNA"/>
</dbReference>
<reference evidence="2" key="1">
    <citation type="journal article" date="2020" name="BMC Genomics">
        <title>Correction to: Identification and distribution of gene clusters required for synthesis of sphingolipid metabolism inhibitors in diverse species of the filamentous fungus Fusarium.</title>
        <authorList>
            <person name="Kim H.S."/>
            <person name="Lohmar J.M."/>
            <person name="Busman M."/>
            <person name="Brown D.W."/>
            <person name="Naumann T.A."/>
            <person name="Divon H.H."/>
            <person name="Lysoe E."/>
            <person name="Uhlig S."/>
            <person name="Proctor R.H."/>
        </authorList>
    </citation>
    <scope>NUCLEOTIDE SEQUENCE</scope>
    <source>
        <strain evidence="2">NRRL 22465</strain>
    </source>
</reference>
<dbReference type="Proteomes" id="UP000635477">
    <property type="component" value="Unassembled WGS sequence"/>
</dbReference>
<reference evidence="2" key="2">
    <citation type="submission" date="2020-05" db="EMBL/GenBank/DDBJ databases">
        <authorList>
            <person name="Kim H.-S."/>
            <person name="Proctor R.H."/>
            <person name="Brown D.W."/>
        </authorList>
    </citation>
    <scope>NUCLEOTIDE SEQUENCE</scope>
    <source>
        <strain evidence="2">NRRL 22465</strain>
    </source>
</reference>
<keyword evidence="3" id="KW-1185">Reference proteome</keyword>
<sequence>MGYSSETLPRGSSSRSGNTSSSTTTQPPNSTASVTGSYGGYGQGRSTDNTNAYNMERYLSNKDAVPVTDKLAQYMVILQRGN</sequence>
<feature type="region of interest" description="Disordered" evidence="1">
    <location>
        <begin position="1"/>
        <end position="53"/>
    </location>
</feature>
<organism evidence="2 3">
    <name type="scientific">Fusarium zealandicum</name>
    <dbReference type="NCBI Taxonomy" id="1053134"/>
    <lineage>
        <taxon>Eukaryota</taxon>
        <taxon>Fungi</taxon>
        <taxon>Dikarya</taxon>
        <taxon>Ascomycota</taxon>
        <taxon>Pezizomycotina</taxon>
        <taxon>Sordariomycetes</taxon>
        <taxon>Hypocreomycetidae</taxon>
        <taxon>Hypocreales</taxon>
        <taxon>Nectriaceae</taxon>
        <taxon>Fusarium</taxon>
        <taxon>Fusarium staphyleae species complex</taxon>
    </lineage>
</organism>
<evidence type="ECO:0000256" key="1">
    <source>
        <dbReference type="SAM" id="MobiDB-lite"/>
    </source>
</evidence>
<feature type="compositionally biased region" description="Low complexity" evidence="1">
    <location>
        <begin position="10"/>
        <end position="33"/>
    </location>
</feature>
<evidence type="ECO:0000313" key="3">
    <source>
        <dbReference type="Proteomes" id="UP000635477"/>
    </source>
</evidence>
<feature type="compositionally biased region" description="Polar residues" evidence="1">
    <location>
        <begin position="44"/>
        <end position="53"/>
    </location>
</feature>